<keyword evidence="2" id="KW-1185">Reference proteome</keyword>
<accession>A0A5B7ZR94</accession>
<dbReference type="EMBL" id="CP040871">
    <property type="protein sequence ID" value="QDA57610.1"/>
    <property type="molecule type" value="Genomic_DNA"/>
</dbReference>
<dbReference type="KEGG" id="thes:FHQ07_09985"/>
<evidence type="ECO:0000313" key="2">
    <source>
        <dbReference type="Proteomes" id="UP000308149"/>
    </source>
</evidence>
<organism evidence="1 2">
    <name type="scientific">Thermomonas aquatica</name>
    <dbReference type="NCBI Taxonomy" id="2202149"/>
    <lineage>
        <taxon>Bacteria</taxon>
        <taxon>Pseudomonadati</taxon>
        <taxon>Pseudomonadota</taxon>
        <taxon>Gammaproteobacteria</taxon>
        <taxon>Lysobacterales</taxon>
        <taxon>Lysobacteraceae</taxon>
        <taxon>Thermomonas</taxon>
    </lineage>
</organism>
<evidence type="ECO:0000313" key="1">
    <source>
        <dbReference type="EMBL" id="QDA57610.1"/>
    </source>
</evidence>
<dbReference type="Proteomes" id="UP000308149">
    <property type="component" value="Chromosome"/>
</dbReference>
<gene>
    <name evidence="1" type="ORF">FHQ07_09985</name>
</gene>
<dbReference type="RefSeq" id="WP_139716661.1">
    <property type="nucleotide sequence ID" value="NZ_CP040871.1"/>
</dbReference>
<reference evidence="1 2" key="1">
    <citation type="submission" date="2019-06" db="EMBL/GenBank/DDBJ databases">
        <title>Thermomonas aquatica sp. nov., isolated from an industrial wastewater treatment plant.</title>
        <authorList>
            <person name="Jeon J.H."/>
            <person name="Park D.-S."/>
        </authorList>
    </citation>
    <scope>NUCLEOTIDE SEQUENCE [LARGE SCALE GENOMIC DNA]</scope>
    <source>
        <strain evidence="1 2">SY21</strain>
    </source>
</reference>
<dbReference type="PROSITE" id="PS51257">
    <property type="entry name" value="PROKAR_LIPOPROTEIN"/>
    <property type="match status" value="1"/>
</dbReference>
<dbReference type="OrthoDB" id="6024770at2"/>
<evidence type="ECO:0008006" key="3">
    <source>
        <dbReference type="Google" id="ProtNLM"/>
    </source>
</evidence>
<dbReference type="AlphaFoldDB" id="A0A5B7ZR94"/>
<sequence length="127" mass="13547">MPRFIVLARFLLSPLLVILSACGIGGTSYSNRIGDNGHDTLYSKARVEDGVARFHCLESDSGSCHYTLYPAACAGKADCALAPLQRFTVARGEDRQIAGLHDFRVCVAIDDKALGADCEPAAASKPF</sequence>
<proteinExistence type="predicted"/>
<protein>
    <recommendedName>
        <fullName evidence="3">Lipoprotein</fullName>
    </recommendedName>
</protein>
<name>A0A5B7ZR94_9GAMM</name>